<dbReference type="Proteomes" id="UP000761423">
    <property type="component" value="Unassembled WGS sequence"/>
</dbReference>
<accession>A0ABX0I7Y3</accession>
<comment type="caution">
    <text evidence="1">The sequence shown here is derived from an EMBL/GenBank/DDBJ whole genome shotgun (WGS) entry which is preliminary data.</text>
</comment>
<sequence length="202" mass="23399">MKGFIVSILVLTLGLFACENDSQQQLEAQKIARKNEAVFKNISKMWQFHFPNARPEVKATLNSWNEWRQFEIEMLQKPKSTLSAFQLKTKNLSSKADTLAFTIPFEYKKPQVLSRITTLNTKLKSLETFMNLQVIPEQKVAKLIPEINEEIKGLYNQWDEIIIKKAIPKEIGEELMLQALDTARNARPSQMNEKMEISNKIK</sequence>
<dbReference type="EMBL" id="JAAJBV010000001">
    <property type="protein sequence ID" value="NHM03288.1"/>
    <property type="molecule type" value="Genomic_DNA"/>
</dbReference>
<evidence type="ECO:0000313" key="1">
    <source>
        <dbReference type="EMBL" id="NHM03288.1"/>
    </source>
</evidence>
<keyword evidence="2" id="KW-1185">Reference proteome</keyword>
<gene>
    <name evidence="1" type="ORF">G4L40_01075</name>
</gene>
<reference evidence="1 2" key="1">
    <citation type="submission" date="2020-02" db="EMBL/GenBank/DDBJ databases">
        <authorList>
            <person name="Chen W.-M."/>
        </authorList>
    </citation>
    <scope>NUCLEOTIDE SEQUENCE [LARGE SCALE GENOMIC DNA]</scope>
    <source>
        <strain evidence="1 2">TWA-26</strain>
    </source>
</reference>
<proteinExistence type="predicted"/>
<dbReference type="PROSITE" id="PS51257">
    <property type="entry name" value="PROKAR_LIPOPROTEIN"/>
    <property type="match status" value="1"/>
</dbReference>
<organism evidence="1 2">
    <name type="scientific">Flavobacterium celericrescens</name>
    <dbReference type="NCBI Taxonomy" id="2709780"/>
    <lineage>
        <taxon>Bacteria</taxon>
        <taxon>Pseudomonadati</taxon>
        <taxon>Bacteroidota</taxon>
        <taxon>Flavobacteriia</taxon>
        <taxon>Flavobacteriales</taxon>
        <taxon>Flavobacteriaceae</taxon>
        <taxon>Flavobacterium</taxon>
    </lineage>
</organism>
<evidence type="ECO:0008006" key="3">
    <source>
        <dbReference type="Google" id="ProtNLM"/>
    </source>
</evidence>
<protein>
    <recommendedName>
        <fullName evidence="3">Lipoprotein</fullName>
    </recommendedName>
</protein>
<name>A0ABX0I7Y3_9FLAO</name>
<dbReference type="RefSeq" id="WP_166235167.1">
    <property type="nucleotide sequence ID" value="NZ_JAAJBV010000001.1"/>
</dbReference>
<evidence type="ECO:0000313" key="2">
    <source>
        <dbReference type="Proteomes" id="UP000761423"/>
    </source>
</evidence>